<dbReference type="Pfam" id="PF00004">
    <property type="entry name" value="AAA"/>
    <property type="match status" value="1"/>
</dbReference>
<sequence length="298" mass="33618">RAQSAKPCILFFDEFDSIAPRRGHDNTGVTDRVVNQLLTQLDGVEGLDGVYVLGATSRPDLIDPALLRPGRLDKCLHCPMPDENDRLQILNALVRKLNLARDVDLEYFAKNCTDFTGADIKALLYNSQLEAIHEFTNGNERLKIGSPCKLPSEDGLYVRTKDVVGDPKLRGKVMTKEKIKSSASQSRFIYFPNLEDGAKDLTPEMEDRFNIQVSQIQICDRKMSVHIPQDEQIESPLSATKMFTVQQSHLEKALAKMRPSVSKEERLKYRRIYENFLLSRGGNFGTGIHDFTMKATLA</sequence>
<reference evidence="9" key="3">
    <citation type="submission" date="2023-05" db="EMBL/GenBank/DDBJ databases">
        <authorList>
            <person name="Smith C.H."/>
        </authorList>
    </citation>
    <scope>NUCLEOTIDE SEQUENCE</scope>
    <source>
        <strain evidence="9">CHS0354</strain>
        <tissue evidence="9">Mantle</tissue>
    </source>
</reference>
<evidence type="ECO:0000313" key="10">
    <source>
        <dbReference type="Proteomes" id="UP001195483"/>
    </source>
</evidence>
<proteinExistence type="inferred from homology"/>
<dbReference type="InterPro" id="IPR041569">
    <property type="entry name" value="AAA_lid_3"/>
</dbReference>
<feature type="domain" description="ATPase AAA-type core" evidence="7">
    <location>
        <begin position="2"/>
        <end position="79"/>
    </location>
</feature>
<dbReference type="GO" id="GO:0005829">
    <property type="term" value="C:cytosol"/>
    <property type="evidence" value="ECO:0007669"/>
    <property type="project" value="TreeGrafter"/>
</dbReference>
<dbReference type="PANTHER" id="PTHR23077">
    <property type="entry name" value="AAA-FAMILY ATPASE"/>
    <property type="match status" value="1"/>
</dbReference>
<feature type="non-terminal residue" evidence="9">
    <location>
        <position position="1"/>
    </location>
</feature>
<evidence type="ECO:0000313" key="9">
    <source>
        <dbReference type="EMBL" id="KAK3586309.1"/>
    </source>
</evidence>
<dbReference type="PANTHER" id="PTHR23077:SF12">
    <property type="entry name" value="PEROXISOMAL ATPASE PEX1"/>
    <property type="match status" value="1"/>
</dbReference>
<evidence type="ECO:0000256" key="2">
    <source>
        <dbReference type="ARBA" id="ARBA00022741"/>
    </source>
</evidence>
<dbReference type="EMBL" id="JAEAOA010002162">
    <property type="protein sequence ID" value="KAK3586309.1"/>
    <property type="molecule type" value="Genomic_DNA"/>
</dbReference>
<evidence type="ECO:0000256" key="5">
    <source>
        <dbReference type="ARBA" id="ARBA00034532"/>
    </source>
</evidence>
<dbReference type="AlphaFoldDB" id="A0AAE0S719"/>
<dbReference type="SUPFAM" id="SSF52540">
    <property type="entry name" value="P-loop containing nucleoside triphosphate hydrolases"/>
    <property type="match status" value="1"/>
</dbReference>
<keyword evidence="3 6" id="KW-0067">ATP-binding</keyword>
<dbReference type="GO" id="GO:0016887">
    <property type="term" value="F:ATP hydrolysis activity"/>
    <property type="evidence" value="ECO:0007669"/>
    <property type="project" value="InterPro"/>
</dbReference>
<dbReference type="PROSITE" id="PS00674">
    <property type="entry name" value="AAA"/>
    <property type="match status" value="1"/>
</dbReference>
<comment type="similarity">
    <text evidence="6">Belongs to the AAA ATPase family.</text>
</comment>
<dbReference type="InterPro" id="IPR027417">
    <property type="entry name" value="P-loop_NTPase"/>
</dbReference>
<evidence type="ECO:0000256" key="6">
    <source>
        <dbReference type="RuleBase" id="RU003651"/>
    </source>
</evidence>
<dbReference type="Proteomes" id="UP001195483">
    <property type="component" value="Unassembled WGS sequence"/>
</dbReference>
<organism evidence="9 10">
    <name type="scientific">Potamilus streckersoni</name>
    <dbReference type="NCBI Taxonomy" id="2493646"/>
    <lineage>
        <taxon>Eukaryota</taxon>
        <taxon>Metazoa</taxon>
        <taxon>Spiralia</taxon>
        <taxon>Lophotrochozoa</taxon>
        <taxon>Mollusca</taxon>
        <taxon>Bivalvia</taxon>
        <taxon>Autobranchia</taxon>
        <taxon>Heteroconchia</taxon>
        <taxon>Palaeoheterodonta</taxon>
        <taxon>Unionida</taxon>
        <taxon>Unionoidea</taxon>
        <taxon>Unionidae</taxon>
        <taxon>Ambleminae</taxon>
        <taxon>Lampsilini</taxon>
        <taxon>Potamilus</taxon>
    </lineage>
</organism>
<keyword evidence="1" id="KW-0677">Repeat</keyword>
<gene>
    <name evidence="9" type="ORF">CHS0354_036904</name>
</gene>
<reference evidence="9" key="1">
    <citation type="journal article" date="2021" name="Genome Biol. Evol.">
        <title>A High-Quality Reference Genome for a Parasitic Bivalve with Doubly Uniparental Inheritance (Bivalvia: Unionida).</title>
        <authorList>
            <person name="Smith C.H."/>
        </authorList>
    </citation>
    <scope>NUCLEOTIDE SEQUENCE</scope>
    <source>
        <strain evidence="9">CHS0354</strain>
    </source>
</reference>
<evidence type="ECO:0000259" key="8">
    <source>
        <dbReference type="Pfam" id="PF17862"/>
    </source>
</evidence>
<dbReference type="GO" id="GO:0016558">
    <property type="term" value="P:protein import into peroxisome matrix"/>
    <property type="evidence" value="ECO:0007669"/>
    <property type="project" value="TreeGrafter"/>
</dbReference>
<evidence type="ECO:0000256" key="1">
    <source>
        <dbReference type="ARBA" id="ARBA00022737"/>
    </source>
</evidence>
<dbReference type="InterPro" id="IPR050168">
    <property type="entry name" value="AAA_ATPase_domain"/>
</dbReference>
<dbReference type="Gene3D" id="3.40.50.300">
    <property type="entry name" value="P-loop containing nucleotide triphosphate hydrolases"/>
    <property type="match status" value="1"/>
</dbReference>
<evidence type="ECO:0000256" key="4">
    <source>
        <dbReference type="ARBA" id="ARBA00032509"/>
    </source>
</evidence>
<dbReference type="Pfam" id="PF17862">
    <property type="entry name" value="AAA_lid_3"/>
    <property type="match status" value="1"/>
</dbReference>
<keyword evidence="2 6" id="KW-0547">Nucleotide-binding</keyword>
<dbReference type="GO" id="GO:0005524">
    <property type="term" value="F:ATP binding"/>
    <property type="evidence" value="ECO:0007669"/>
    <property type="project" value="UniProtKB-KW"/>
</dbReference>
<dbReference type="InterPro" id="IPR003960">
    <property type="entry name" value="ATPase_AAA_CS"/>
</dbReference>
<dbReference type="FunFam" id="1.10.8.60:FF:000105">
    <property type="entry name" value="PeRoXisome assembly factor"/>
    <property type="match status" value="1"/>
</dbReference>
<name>A0AAE0S719_9BIVA</name>
<evidence type="ECO:0000259" key="7">
    <source>
        <dbReference type="Pfam" id="PF00004"/>
    </source>
</evidence>
<accession>A0AAE0S719</accession>
<dbReference type="Gene3D" id="1.10.8.60">
    <property type="match status" value="1"/>
</dbReference>
<dbReference type="GO" id="GO:0005778">
    <property type="term" value="C:peroxisomal membrane"/>
    <property type="evidence" value="ECO:0007669"/>
    <property type="project" value="TreeGrafter"/>
</dbReference>
<comment type="caution">
    <text evidence="9">The sequence shown here is derived from an EMBL/GenBank/DDBJ whole genome shotgun (WGS) entry which is preliminary data.</text>
</comment>
<protein>
    <recommendedName>
        <fullName evidence="5">Peroxisomal ATPase PEX1</fullName>
    </recommendedName>
    <alternativeName>
        <fullName evidence="4">Peroxin-1</fullName>
    </alternativeName>
</protein>
<dbReference type="InterPro" id="IPR003959">
    <property type="entry name" value="ATPase_AAA_core"/>
</dbReference>
<reference evidence="9" key="2">
    <citation type="journal article" date="2021" name="Genome Biol. Evol.">
        <title>Developing a high-quality reference genome for a parasitic bivalve with doubly uniparental inheritance (Bivalvia: Unionida).</title>
        <authorList>
            <person name="Smith C.H."/>
        </authorList>
    </citation>
    <scope>NUCLEOTIDE SEQUENCE</scope>
    <source>
        <strain evidence="9">CHS0354</strain>
        <tissue evidence="9">Mantle</tissue>
    </source>
</reference>
<keyword evidence="10" id="KW-1185">Reference proteome</keyword>
<evidence type="ECO:0000256" key="3">
    <source>
        <dbReference type="ARBA" id="ARBA00022840"/>
    </source>
</evidence>
<feature type="domain" description="AAA ATPase AAA+ lid" evidence="8">
    <location>
        <begin position="102"/>
        <end position="135"/>
    </location>
</feature>